<dbReference type="HOGENOM" id="CLU_908723_0_0_6"/>
<gene>
    <name evidence="1" type="ORF">PCA10_40660</name>
</gene>
<dbReference type="Proteomes" id="UP000015503">
    <property type="component" value="Chromosome"/>
</dbReference>
<reference evidence="1 2" key="1">
    <citation type="journal article" date="2013" name="Genome Announc.">
        <title>Complete Genome Sequence of the Carbazole Degrader Pseudomonas resinovorans Strain CA10 (NBRC 106553).</title>
        <authorList>
            <person name="Shintani M."/>
            <person name="Hosoyama A."/>
            <person name="Ohji S."/>
            <person name="Tsuchikane K."/>
            <person name="Takarada H."/>
            <person name="Yamazoe A."/>
            <person name="Fujita N."/>
            <person name="Nojiri H."/>
        </authorList>
    </citation>
    <scope>NUCLEOTIDE SEQUENCE [LARGE SCALE GENOMIC DNA]</scope>
    <source>
        <strain evidence="1 2">NBRC 106553</strain>
    </source>
</reference>
<proteinExistence type="predicted"/>
<name>S6AUF7_METRE</name>
<dbReference type="EMBL" id="AP013068">
    <property type="protein sequence ID" value="BAN49798.1"/>
    <property type="molecule type" value="Genomic_DNA"/>
</dbReference>
<dbReference type="AlphaFoldDB" id="S6AUF7"/>
<organism evidence="1 2">
    <name type="scientific">Metapseudomonas resinovorans NBRC 106553</name>
    <dbReference type="NCBI Taxonomy" id="1245471"/>
    <lineage>
        <taxon>Bacteria</taxon>
        <taxon>Pseudomonadati</taxon>
        <taxon>Pseudomonadota</taxon>
        <taxon>Gammaproteobacteria</taxon>
        <taxon>Pseudomonadales</taxon>
        <taxon>Pseudomonadaceae</taxon>
        <taxon>Metapseudomonas</taxon>
    </lineage>
</organism>
<keyword evidence="2" id="KW-1185">Reference proteome</keyword>
<sequence>MWVKISCAISGLRQAKGVLRGARVQQQFVLLHPHSLEDRAAAVGLALAHVVPVVRQADAGAGGRDGGDQQLAGVFVEAGGDQHLRVQGAGAEALLAGKLPPAGELLHRGAGVQRVQGVAPEPAVARGELEPGLPLLGAGKQPHGGQHQVLEAEDMGDGAVHAGELAHHLEGGLPVLAQAAVLAGNDQREQAALAQGVALGLRRTASGIALGCGFGELRGQLPGAISRVRVYAWNLGGHAGILVDVWGLAEPVRVLIRTVVAPGALTRSKSCTNDRLYDFSAVATSWRGGCVAGANLLLVGCCWGNS</sequence>
<evidence type="ECO:0000313" key="2">
    <source>
        <dbReference type="Proteomes" id="UP000015503"/>
    </source>
</evidence>
<dbReference type="STRING" id="1245471.PCA10_40660"/>
<accession>S6AUF7</accession>
<dbReference type="KEGG" id="pre:PCA10_40660"/>
<evidence type="ECO:0000313" key="1">
    <source>
        <dbReference type="EMBL" id="BAN49798.1"/>
    </source>
</evidence>
<protein>
    <submittedName>
        <fullName evidence="1">Uncharacterized protein</fullName>
    </submittedName>
</protein>